<evidence type="ECO:0000313" key="1">
    <source>
        <dbReference type="EMBL" id="SDK42641.1"/>
    </source>
</evidence>
<dbReference type="EMBL" id="FNEZ01000006">
    <property type="protein sequence ID" value="SDK42641.1"/>
    <property type="molecule type" value="Genomic_DNA"/>
</dbReference>
<sequence>MIKFIDLTDRLRNGVTAFAFLDMNKDTFKVFSGTSVWPNIEKFAKDFEGDDLQWYISLIPPLFPTLMPPVGSPSELDRRIIGAEIKMSLHEKDIFAIRSMIFKLPVKEFDIEELKRQLQAAEEIEDYEQCKILIDKINNFKQ</sequence>
<evidence type="ECO:0000313" key="2">
    <source>
        <dbReference type="Proteomes" id="UP000199580"/>
    </source>
</evidence>
<proteinExistence type="predicted"/>
<protein>
    <submittedName>
        <fullName evidence="1">Uncharacterized protein</fullName>
    </submittedName>
</protein>
<keyword evidence="2" id="KW-1185">Reference proteome</keyword>
<reference evidence="1 2" key="1">
    <citation type="submission" date="2016-10" db="EMBL/GenBank/DDBJ databases">
        <authorList>
            <person name="de Groot N.N."/>
        </authorList>
    </citation>
    <scope>NUCLEOTIDE SEQUENCE [LARGE SCALE GENOMIC DNA]</scope>
    <source>
        <strain evidence="1 2">CGMCC 1.10076</strain>
    </source>
</reference>
<dbReference type="STRING" id="1128970.SAMN04487935_3343"/>
<dbReference type="AlphaFoldDB" id="A0A1G9BT23"/>
<dbReference type="RefSeq" id="WP_091398105.1">
    <property type="nucleotide sequence ID" value="NZ_BKAI01000012.1"/>
</dbReference>
<gene>
    <name evidence="1" type="ORF">SAMN04487935_3343</name>
</gene>
<name>A0A1G9BT23_9FLAO</name>
<organism evidence="1 2">
    <name type="scientific">Flavobacterium noncentrifugens</name>
    <dbReference type="NCBI Taxonomy" id="1128970"/>
    <lineage>
        <taxon>Bacteria</taxon>
        <taxon>Pseudomonadati</taxon>
        <taxon>Bacteroidota</taxon>
        <taxon>Flavobacteriia</taxon>
        <taxon>Flavobacteriales</taxon>
        <taxon>Flavobacteriaceae</taxon>
        <taxon>Flavobacterium</taxon>
    </lineage>
</organism>
<accession>A0A1G9BT23</accession>
<dbReference type="Proteomes" id="UP000199580">
    <property type="component" value="Unassembled WGS sequence"/>
</dbReference>